<comment type="caution">
    <text evidence="9">The sequence shown here is derived from an EMBL/GenBank/DDBJ whole genome shotgun (WGS) entry which is preliminary data.</text>
</comment>
<proteinExistence type="inferred from homology"/>
<evidence type="ECO:0000256" key="4">
    <source>
        <dbReference type="ARBA" id="ARBA00023001"/>
    </source>
</evidence>
<evidence type="ECO:0000256" key="6">
    <source>
        <dbReference type="ARBA" id="ARBA00023326"/>
    </source>
</evidence>
<dbReference type="SUPFAM" id="SSF48208">
    <property type="entry name" value="Six-hairpin glycosidases"/>
    <property type="match status" value="1"/>
</dbReference>
<dbReference type="GO" id="GO:0030245">
    <property type="term" value="P:cellulose catabolic process"/>
    <property type="evidence" value="ECO:0007669"/>
    <property type="project" value="UniProtKB-KW"/>
</dbReference>
<keyword evidence="5" id="KW-0119">Carbohydrate metabolism</keyword>
<keyword evidence="4" id="KW-0136">Cellulose degradation</keyword>
<gene>
    <name evidence="9" type="ORF">CASFOL_010859</name>
</gene>
<evidence type="ECO:0000313" key="9">
    <source>
        <dbReference type="EMBL" id="KAL3645679.1"/>
    </source>
</evidence>
<dbReference type="EC" id="3.2.1.4" evidence="3"/>
<dbReference type="Proteomes" id="UP001632038">
    <property type="component" value="Unassembled WGS sequence"/>
</dbReference>
<evidence type="ECO:0000256" key="5">
    <source>
        <dbReference type="ARBA" id="ARBA00023277"/>
    </source>
</evidence>
<dbReference type="GO" id="GO:0008810">
    <property type="term" value="F:cellulase activity"/>
    <property type="evidence" value="ECO:0007669"/>
    <property type="project" value="UniProtKB-EC"/>
</dbReference>
<dbReference type="InterPro" id="IPR008928">
    <property type="entry name" value="6-hairpin_glycosidase_sf"/>
</dbReference>
<comment type="similarity">
    <text evidence="2">Belongs to the glycosyl hydrolase 9 (cellulase E) family.</text>
</comment>
<evidence type="ECO:0000256" key="7">
    <source>
        <dbReference type="SAM" id="MobiDB-lite"/>
    </source>
</evidence>
<accession>A0ABD3DXL2</accession>
<evidence type="ECO:0000256" key="2">
    <source>
        <dbReference type="ARBA" id="ARBA00007072"/>
    </source>
</evidence>
<evidence type="ECO:0000259" key="8">
    <source>
        <dbReference type="Pfam" id="PF00759"/>
    </source>
</evidence>
<reference evidence="10" key="1">
    <citation type="journal article" date="2024" name="IScience">
        <title>Strigolactones Initiate the Formation of Haustorium-like Structures in Castilleja.</title>
        <authorList>
            <person name="Buerger M."/>
            <person name="Peterson D."/>
            <person name="Chory J."/>
        </authorList>
    </citation>
    <scope>NUCLEOTIDE SEQUENCE [LARGE SCALE GENOMIC DNA]</scope>
</reference>
<dbReference type="AlphaFoldDB" id="A0ABD3DXL2"/>
<organism evidence="9 10">
    <name type="scientific">Castilleja foliolosa</name>
    <dbReference type="NCBI Taxonomy" id="1961234"/>
    <lineage>
        <taxon>Eukaryota</taxon>
        <taxon>Viridiplantae</taxon>
        <taxon>Streptophyta</taxon>
        <taxon>Embryophyta</taxon>
        <taxon>Tracheophyta</taxon>
        <taxon>Spermatophyta</taxon>
        <taxon>Magnoliopsida</taxon>
        <taxon>eudicotyledons</taxon>
        <taxon>Gunneridae</taxon>
        <taxon>Pentapetalae</taxon>
        <taxon>asterids</taxon>
        <taxon>lamiids</taxon>
        <taxon>Lamiales</taxon>
        <taxon>Orobanchaceae</taxon>
        <taxon>Pedicularideae</taxon>
        <taxon>Castillejinae</taxon>
        <taxon>Castilleja</taxon>
    </lineage>
</organism>
<dbReference type="EMBL" id="JAVIJP010000013">
    <property type="protein sequence ID" value="KAL3645679.1"/>
    <property type="molecule type" value="Genomic_DNA"/>
</dbReference>
<evidence type="ECO:0000256" key="3">
    <source>
        <dbReference type="ARBA" id="ARBA00012601"/>
    </source>
</evidence>
<protein>
    <recommendedName>
        <fullName evidence="3">cellulase</fullName>
        <ecNumber evidence="3">3.2.1.4</ecNumber>
    </recommendedName>
</protein>
<dbReference type="Gene3D" id="1.50.10.10">
    <property type="match status" value="1"/>
</dbReference>
<dbReference type="InterPro" id="IPR012341">
    <property type="entry name" value="6hp_glycosidase-like_sf"/>
</dbReference>
<sequence length="145" mass="16161">MARIKTEQSSLRVAKVTGGEVPTPVRSGSHHHRRSLVNPSRHETQPSATPGHRFEKARRRDRCRGHGFEPHPPPISASTTNHQPPVASPLFTITTTDLPFTADLETKRRKGDGDTNHYCWQRPEDMTTSRGAYKIDPTHPGSDLA</sequence>
<dbReference type="Pfam" id="PF00759">
    <property type="entry name" value="Glyco_hydro_9"/>
    <property type="match status" value="1"/>
</dbReference>
<feature type="region of interest" description="Disordered" evidence="7">
    <location>
        <begin position="1"/>
        <end position="145"/>
    </location>
</feature>
<keyword evidence="6" id="KW-0624">Polysaccharide degradation</keyword>
<name>A0ABD3DXL2_9LAMI</name>
<keyword evidence="10" id="KW-1185">Reference proteome</keyword>
<dbReference type="InterPro" id="IPR001701">
    <property type="entry name" value="Glyco_hydro_9"/>
</dbReference>
<evidence type="ECO:0000256" key="1">
    <source>
        <dbReference type="ARBA" id="ARBA00000966"/>
    </source>
</evidence>
<comment type="catalytic activity">
    <reaction evidence="1">
        <text>Endohydrolysis of (1-&gt;4)-beta-D-glucosidic linkages in cellulose, lichenin and cereal beta-D-glucans.</text>
        <dbReference type="EC" id="3.2.1.4"/>
    </reaction>
</comment>
<evidence type="ECO:0000313" key="10">
    <source>
        <dbReference type="Proteomes" id="UP001632038"/>
    </source>
</evidence>
<feature type="domain" description="Glycoside hydrolase family 9" evidence="8">
    <location>
        <begin position="111"/>
        <end position="145"/>
    </location>
</feature>